<dbReference type="KEGG" id="epa:110254572"/>
<dbReference type="CDD" id="cd17674">
    <property type="entry name" value="SWIB_BAF60A"/>
    <property type="match status" value="1"/>
</dbReference>
<sequence>MILEFKMASRFPASAQMKIMAAGMPQQGGMYQRQQFQQPSYGVQRPTGTGSPMPMRMPAPSGSHHYSPNVPRASLAPGAAAAMEQARRRQDLKSRRRKKKIADKVLPQRVRDLVPESQAYMDLLAFERKLDATIMRKRMDIQEALKRPIKTKKKLRVYLTTNFHTPKPDAEDEEALLPSWELRVEGRLIEDPNNKTEVQRKRKFSTFFKSLVIELDRELYGPDNHLVEWHRTSTTQETDGFQVKRPGEENVKCTIMFLLDYQPPQYKLDPRLARLLGIHTQTRPVIVNAIWQYIKSHNLQDAHEREYINNDRYFKQIFECERMKFSEIPQRLSQLLMPPDPIVINHLINKDVPENKRVTCYDIDVEVDDTLKAQMQSFLLSTASQNEIATYDNKIYETVETINNLKINREFFLGFARDPQEFINKWVQSQSQDLKVMTDVVGNPEQERRADFYYLPWSQEAVCRYFYSKVQQKRAELEQALGIRGT</sequence>
<dbReference type="Proteomes" id="UP000887567">
    <property type="component" value="Unplaced"/>
</dbReference>
<dbReference type="RefSeq" id="XP_020917238.1">
    <property type="nucleotide sequence ID" value="XM_021061579.2"/>
</dbReference>
<dbReference type="Pfam" id="PF02201">
    <property type="entry name" value="SWIB"/>
    <property type="match status" value="1"/>
</dbReference>
<evidence type="ECO:0000313" key="3">
    <source>
        <dbReference type="EnsemblMetazoa" id="XP_020917238.1"/>
    </source>
</evidence>
<name>A0A913YAB8_EXADI</name>
<dbReference type="FunFam" id="1.10.245.10:FF:000001">
    <property type="entry name" value="SWI/SNF-related matrix-associated regulator of chromatin subfamily D member 3 isoform 1"/>
    <property type="match status" value="1"/>
</dbReference>
<feature type="domain" description="DM2" evidence="2">
    <location>
        <begin position="261"/>
        <end position="338"/>
    </location>
</feature>
<dbReference type="EnsemblMetazoa" id="XM_021061579.2">
    <property type="protein sequence ID" value="XP_020917238.1"/>
    <property type="gene ID" value="LOC110254572"/>
</dbReference>
<keyword evidence="4" id="KW-1185">Reference proteome</keyword>
<dbReference type="InterPro" id="IPR003121">
    <property type="entry name" value="SWIB_MDM2_domain"/>
</dbReference>
<accession>A0A913YAB8</accession>
<dbReference type="Gene3D" id="1.10.245.10">
    <property type="entry name" value="SWIB/MDM2 domain"/>
    <property type="match status" value="1"/>
</dbReference>
<reference evidence="3" key="1">
    <citation type="submission" date="2022-11" db="UniProtKB">
        <authorList>
            <consortium name="EnsemblMetazoa"/>
        </authorList>
    </citation>
    <scope>IDENTIFICATION</scope>
</reference>
<organism evidence="3 4">
    <name type="scientific">Exaiptasia diaphana</name>
    <name type="common">Tropical sea anemone</name>
    <name type="synonym">Aiptasia pulchella</name>
    <dbReference type="NCBI Taxonomy" id="2652724"/>
    <lineage>
        <taxon>Eukaryota</taxon>
        <taxon>Metazoa</taxon>
        <taxon>Cnidaria</taxon>
        <taxon>Anthozoa</taxon>
        <taxon>Hexacorallia</taxon>
        <taxon>Actiniaria</taxon>
        <taxon>Aiptasiidae</taxon>
        <taxon>Exaiptasia</taxon>
    </lineage>
</organism>
<dbReference type="OMA" id="NFRCNEP"/>
<evidence type="ECO:0000256" key="1">
    <source>
        <dbReference type="ARBA" id="ARBA00022553"/>
    </source>
</evidence>
<dbReference type="InterPro" id="IPR038041">
    <property type="entry name" value="SMARCD1_SWIB_dom"/>
</dbReference>
<evidence type="ECO:0000313" key="4">
    <source>
        <dbReference type="Proteomes" id="UP000887567"/>
    </source>
</evidence>
<evidence type="ECO:0000259" key="2">
    <source>
        <dbReference type="PROSITE" id="PS51925"/>
    </source>
</evidence>
<dbReference type="PROSITE" id="PS51925">
    <property type="entry name" value="SWIB_MDM2"/>
    <property type="match status" value="1"/>
</dbReference>
<dbReference type="OrthoDB" id="10263741at2759"/>
<protein>
    <recommendedName>
        <fullName evidence="2">DM2 domain-containing protein</fullName>
    </recommendedName>
</protein>
<dbReference type="SUPFAM" id="SSF47592">
    <property type="entry name" value="SWIB/MDM2 domain"/>
    <property type="match status" value="1"/>
</dbReference>
<dbReference type="GeneID" id="110254572"/>
<dbReference type="SMART" id="SM00151">
    <property type="entry name" value="SWIB"/>
    <property type="match status" value="1"/>
</dbReference>
<dbReference type="InterPro" id="IPR019835">
    <property type="entry name" value="SWIB_domain"/>
</dbReference>
<dbReference type="AlphaFoldDB" id="A0A913YAB8"/>
<dbReference type="GO" id="GO:0005634">
    <property type="term" value="C:nucleus"/>
    <property type="evidence" value="ECO:0007669"/>
    <property type="project" value="UniProtKB-ARBA"/>
</dbReference>
<proteinExistence type="predicted"/>
<dbReference type="InterPro" id="IPR036885">
    <property type="entry name" value="SWIB_MDM2_dom_sf"/>
</dbReference>
<keyword evidence="1" id="KW-0597">Phosphoprotein</keyword>
<dbReference type="PANTHER" id="PTHR13844">
    <property type="entry name" value="SWI/SNF-RELATED MATRIX-ASSOCIATED ACTIN-DEPENDENT REGULATOR OF CHROMATIN SUBFAMILY D"/>
    <property type="match status" value="1"/>
</dbReference>